<accession>A0ABW6PN61</accession>
<keyword evidence="3" id="KW-1185">Reference proteome</keyword>
<comment type="caution">
    <text evidence="2">The sequence shown here is derived from an EMBL/GenBank/DDBJ whole genome shotgun (WGS) entry which is preliminary data.</text>
</comment>
<dbReference type="EMBL" id="JBIAMX010000006">
    <property type="protein sequence ID" value="MFF0543758.1"/>
    <property type="molecule type" value="Genomic_DNA"/>
</dbReference>
<proteinExistence type="predicted"/>
<dbReference type="PANTHER" id="PTHR33744">
    <property type="entry name" value="CARBOHYDRATE DIACID REGULATOR"/>
    <property type="match status" value="1"/>
</dbReference>
<evidence type="ECO:0000313" key="3">
    <source>
        <dbReference type="Proteomes" id="UP001601444"/>
    </source>
</evidence>
<dbReference type="InterPro" id="IPR051448">
    <property type="entry name" value="CdaR-like_regulators"/>
</dbReference>
<gene>
    <name evidence="2" type="ORF">ACFYTF_13080</name>
</gene>
<sequence>MSVNENGRRSAALRVLLAQRRAAVGERLQQHARATGEAAGLPGSYVGTEFAPTVAACARLYLDAMTSERPITRPDVARAIAPPAERHAEHRLPAATLLELVQAAARDCLAEASALATTPDQRSELADMGARLLDLAGHIGVVVLESYAVVERALFGSDRAARQELLAALLAGTAAEHAAARADIALADTYTVLAIDLGPDDAPAAPVAELVSRRRERVIDRALAELTGAPALLRFDGHSGTALLAGTADPVATDRFDQLARRLAPALDGAPYLGLIPAVARADLASAVADARDLAVFPRLRDRPPGCYRLDDLLLELQITRPGRAKQRLIQLLEPLAGHPHLITTLQAHLQHGADRQAAARELHVHPNTFTYRLNRITELTGLDPTQPREGRTLAAALTIHLLERPAPGDRAPATDPAPPR</sequence>
<organism evidence="2 3">
    <name type="scientific">Nocardia thailandica</name>
    <dbReference type="NCBI Taxonomy" id="257275"/>
    <lineage>
        <taxon>Bacteria</taxon>
        <taxon>Bacillati</taxon>
        <taxon>Actinomycetota</taxon>
        <taxon>Actinomycetes</taxon>
        <taxon>Mycobacteriales</taxon>
        <taxon>Nocardiaceae</taxon>
        <taxon>Nocardia</taxon>
    </lineage>
</organism>
<protein>
    <submittedName>
        <fullName evidence="2">PucR family transcriptional regulator</fullName>
    </submittedName>
</protein>
<dbReference type="Pfam" id="PF13556">
    <property type="entry name" value="HTH_30"/>
    <property type="match status" value="1"/>
</dbReference>
<name>A0ABW6PN61_9NOCA</name>
<evidence type="ECO:0000313" key="2">
    <source>
        <dbReference type="EMBL" id="MFF0543758.1"/>
    </source>
</evidence>
<dbReference type="InterPro" id="IPR042070">
    <property type="entry name" value="PucR_C-HTH_sf"/>
</dbReference>
<feature type="domain" description="PucR C-terminal helix-turn-helix" evidence="1">
    <location>
        <begin position="342"/>
        <end position="399"/>
    </location>
</feature>
<reference evidence="2 3" key="1">
    <citation type="submission" date="2024-10" db="EMBL/GenBank/DDBJ databases">
        <title>The Natural Products Discovery Center: Release of the First 8490 Sequenced Strains for Exploring Actinobacteria Biosynthetic Diversity.</title>
        <authorList>
            <person name="Kalkreuter E."/>
            <person name="Kautsar S.A."/>
            <person name="Yang D."/>
            <person name="Bader C.D."/>
            <person name="Teijaro C.N."/>
            <person name="Fluegel L."/>
            <person name="Davis C.M."/>
            <person name="Simpson J.R."/>
            <person name="Lauterbach L."/>
            <person name="Steele A.D."/>
            <person name="Gui C."/>
            <person name="Meng S."/>
            <person name="Li G."/>
            <person name="Viehrig K."/>
            <person name="Ye F."/>
            <person name="Su P."/>
            <person name="Kiefer A.F."/>
            <person name="Nichols A."/>
            <person name="Cepeda A.J."/>
            <person name="Yan W."/>
            <person name="Fan B."/>
            <person name="Jiang Y."/>
            <person name="Adhikari A."/>
            <person name="Zheng C.-J."/>
            <person name="Schuster L."/>
            <person name="Cowan T.M."/>
            <person name="Smanski M.J."/>
            <person name="Chevrette M.G."/>
            <person name="De Carvalho L.P.S."/>
            <person name="Shen B."/>
        </authorList>
    </citation>
    <scope>NUCLEOTIDE SEQUENCE [LARGE SCALE GENOMIC DNA]</scope>
    <source>
        <strain evidence="2 3">NPDC004045</strain>
    </source>
</reference>
<dbReference type="RefSeq" id="WP_387700385.1">
    <property type="nucleotide sequence ID" value="NZ_JBIAMX010000006.1"/>
</dbReference>
<dbReference type="Gene3D" id="1.10.10.2840">
    <property type="entry name" value="PucR C-terminal helix-turn-helix domain"/>
    <property type="match status" value="1"/>
</dbReference>
<dbReference type="InterPro" id="IPR025736">
    <property type="entry name" value="PucR_C-HTH_dom"/>
</dbReference>
<dbReference type="PANTHER" id="PTHR33744:SF1">
    <property type="entry name" value="DNA-BINDING TRANSCRIPTIONAL ACTIVATOR ADER"/>
    <property type="match status" value="1"/>
</dbReference>
<evidence type="ECO:0000259" key="1">
    <source>
        <dbReference type="Pfam" id="PF13556"/>
    </source>
</evidence>
<dbReference type="Proteomes" id="UP001601444">
    <property type="component" value="Unassembled WGS sequence"/>
</dbReference>